<evidence type="ECO:0000256" key="4">
    <source>
        <dbReference type="ARBA" id="ARBA00022763"/>
    </source>
</evidence>
<protein>
    <recommendedName>
        <fullName evidence="3 8">DNA repair protein RecO</fullName>
    </recommendedName>
    <alternativeName>
        <fullName evidence="7 8">Recombination protein O</fullName>
    </alternativeName>
</protein>
<dbReference type="NCBIfam" id="TIGR00613">
    <property type="entry name" value="reco"/>
    <property type="match status" value="1"/>
</dbReference>
<dbReference type="InterPro" id="IPR022572">
    <property type="entry name" value="DNA_rep/recomb_RecO_N"/>
</dbReference>
<dbReference type="PANTHER" id="PTHR33991:SF1">
    <property type="entry name" value="DNA REPAIR PROTEIN RECO"/>
    <property type="match status" value="1"/>
</dbReference>
<evidence type="ECO:0000313" key="10">
    <source>
        <dbReference type="EMBL" id="AVG23796.1"/>
    </source>
</evidence>
<dbReference type="InterPro" id="IPR042242">
    <property type="entry name" value="RecO_C"/>
</dbReference>
<dbReference type="HAMAP" id="MF_00201">
    <property type="entry name" value="RecO"/>
    <property type="match status" value="1"/>
</dbReference>
<name>A0A2L2BQ56_9MICO</name>
<reference evidence="10 11" key="1">
    <citation type="submission" date="2018-02" db="EMBL/GenBank/DDBJ databases">
        <title>Complete genome of the streamlined marine actinobacterium Pontimonas salivibrio CL-TW6 adapted to coastal planktonic lifestype.</title>
        <authorList>
            <person name="Cho B.C."/>
            <person name="Hardies S.C."/>
            <person name="Jang G.I."/>
            <person name="Hwang C.Y."/>
        </authorList>
    </citation>
    <scope>NUCLEOTIDE SEQUENCE [LARGE SCALE GENOMIC DNA]</scope>
    <source>
        <strain evidence="10 11">CL-TW6</strain>
    </source>
</reference>
<evidence type="ECO:0000256" key="7">
    <source>
        <dbReference type="ARBA" id="ARBA00033409"/>
    </source>
</evidence>
<proteinExistence type="inferred from homology"/>
<dbReference type="OrthoDB" id="9812244at2"/>
<dbReference type="Proteomes" id="UP000243077">
    <property type="component" value="Chromosome"/>
</dbReference>
<keyword evidence="6 8" id="KW-0234">DNA repair</keyword>
<evidence type="ECO:0000256" key="5">
    <source>
        <dbReference type="ARBA" id="ARBA00023172"/>
    </source>
</evidence>
<keyword evidence="4 8" id="KW-0227">DNA damage</keyword>
<feature type="domain" description="DNA replication/recombination mediator RecO N-terminal" evidence="9">
    <location>
        <begin position="1"/>
        <end position="79"/>
    </location>
</feature>
<keyword evidence="11" id="KW-1185">Reference proteome</keyword>
<dbReference type="GO" id="GO:0006310">
    <property type="term" value="P:DNA recombination"/>
    <property type="evidence" value="ECO:0007669"/>
    <property type="project" value="UniProtKB-UniRule"/>
</dbReference>
<dbReference type="Pfam" id="PF11967">
    <property type="entry name" value="RecO_N"/>
    <property type="match status" value="1"/>
</dbReference>
<evidence type="ECO:0000256" key="8">
    <source>
        <dbReference type="HAMAP-Rule" id="MF_00201"/>
    </source>
</evidence>
<gene>
    <name evidence="8" type="primary">recO</name>
    <name evidence="10" type="ORF">C3B54_11817</name>
</gene>
<dbReference type="Gene3D" id="1.20.1440.120">
    <property type="entry name" value="Recombination protein O, C-terminal domain"/>
    <property type="match status" value="1"/>
</dbReference>
<evidence type="ECO:0000313" key="11">
    <source>
        <dbReference type="Proteomes" id="UP000243077"/>
    </source>
</evidence>
<dbReference type="SUPFAM" id="SSF57863">
    <property type="entry name" value="ArfGap/RecO-like zinc finger"/>
    <property type="match status" value="1"/>
</dbReference>
<evidence type="ECO:0000256" key="6">
    <source>
        <dbReference type="ARBA" id="ARBA00023204"/>
    </source>
</evidence>
<comment type="function">
    <text evidence="1 8">Involved in DNA repair and RecF pathway recombination.</text>
</comment>
<evidence type="ECO:0000256" key="1">
    <source>
        <dbReference type="ARBA" id="ARBA00003065"/>
    </source>
</evidence>
<accession>A0A2L2BQ56</accession>
<organism evidence="10 11">
    <name type="scientific">Pontimonas salivibrio</name>
    <dbReference type="NCBI Taxonomy" id="1159327"/>
    <lineage>
        <taxon>Bacteria</taxon>
        <taxon>Bacillati</taxon>
        <taxon>Actinomycetota</taxon>
        <taxon>Actinomycetes</taxon>
        <taxon>Micrococcales</taxon>
        <taxon>Microbacteriaceae</taxon>
        <taxon>Pontimonas</taxon>
    </lineage>
</organism>
<dbReference type="PANTHER" id="PTHR33991">
    <property type="entry name" value="DNA REPAIR PROTEIN RECO"/>
    <property type="match status" value="1"/>
</dbReference>
<dbReference type="SUPFAM" id="SSF50249">
    <property type="entry name" value="Nucleic acid-binding proteins"/>
    <property type="match status" value="1"/>
</dbReference>
<evidence type="ECO:0000256" key="2">
    <source>
        <dbReference type="ARBA" id="ARBA00007452"/>
    </source>
</evidence>
<dbReference type="EMBL" id="CP026923">
    <property type="protein sequence ID" value="AVG23796.1"/>
    <property type="molecule type" value="Genomic_DNA"/>
</dbReference>
<evidence type="ECO:0000259" key="9">
    <source>
        <dbReference type="Pfam" id="PF11967"/>
    </source>
</evidence>
<dbReference type="InterPro" id="IPR037278">
    <property type="entry name" value="ARFGAP/RecO"/>
</dbReference>
<keyword evidence="5 8" id="KW-0233">DNA recombination</keyword>
<evidence type="ECO:0000256" key="3">
    <source>
        <dbReference type="ARBA" id="ARBA00021310"/>
    </source>
</evidence>
<dbReference type="GO" id="GO:0006302">
    <property type="term" value="P:double-strand break repair"/>
    <property type="evidence" value="ECO:0007669"/>
    <property type="project" value="TreeGrafter"/>
</dbReference>
<sequence>MPSIRDHAVVLRNQLIGESDRIVTLLCREEGKVRAVAKGVRKTTSRIGSRLAPFMVVDVQWSTGKSLGIIQQVESVGSYASALATEYEAYTAAAAMVETADQLTNHEATRDQFLLLVGGLRALSERAHPTSLILDSYLLRALSLAGWSPSVDACAQTGVPGPHQHFVPALGGMVAAEVAPPGALRVGPAVVELLAALLDGHWESAEASTSSTRDEASAIVSAFTQYHLERGIRSLGETSRLRSERTAEARQ</sequence>
<dbReference type="AlphaFoldDB" id="A0A2L2BQ56"/>
<dbReference type="KEGG" id="psai:C3B54_11817"/>
<comment type="similarity">
    <text evidence="2 8">Belongs to the RecO family.</text>
</comment>
<dbReference type="GO" id="GO:0043590">
    <property type="term" value="C:bacterial nucleoid"/>
    <property type="evidence" value="ECO:0007669"/>
    <property type="project" value="TreeGrafter"/>
</dbReference>
<dbReference type="Gene3D" id="6.20.220.20">
    <property type="entry name" value="Recombination protein O, zinc-binding domain"/>
    <property type="match status" value="1"/>
</dbReference>
<dbReference type="Pfam" id="PF02565">
    <property type="entry name" value="RecO_C"/>
    <property type="match status" value="1"/>
</dbReference>
<dbReference type="InterPro" id="IPR003717">
    <property type="entry name" value="RecO"/>
</dbReference>
<dbReference type="Gene3D" id="2.40.50.140">
    <property type="entry name" value="Nucleic acid-binding proteins"/>
    <property type="match status" value="1"/>
</dbReference>
<dbReference type="InterPro" id="IPR012340">
    <property type="entry name" value="NA-bd_OB-fold"/>
</dbReference>
<dbReference type="RefSeq" id="WP_104913359.1">
    <property type="nucleotide sequence ID" value="NZ_CP026923.1"/>
</dbReference>